<evidence type="ECO:0000313" key="6">
    <source>
        <dbReference type="EMBL" id="CAK7900170.1"/>
    </source>
</evidence>
<gene>
    <name evidence="6" type="ORF">CAAN4_C06106</name>
</gene>
<feature type="compositionally biased region" description="Basic and acidic residues" evidence="3">
    <location>
        <begin position="795"/>
        <end position="816"/>
    </location>
</feature>
<dbReference type="InterPro" id="IPR016130">
    <property type="entry name" value="Tyr_Pase_AS"/>
</dbReference>
<feature type="compositionally biased region" description="Low complexity" evidence="3">
    <location>
        <begin position="390"/>
        <end position="402"/>
    </location>
</feature>
<dbReference type="PROSITE" id="PS50056">
    <property type="entry name" value="TYR_PHOSPHATASE_2"/>
    <property type="match status" value="1"/>
</dbReference>
<dbReference type="InterPro" id="IPR020422">
    <property type="entry name" value="TYR_PHOSPHATASE_DUAL_dom"/>
</dbReference>
<protein>
    <recommendedName>
        <fullName evidence="8">Protein-tyrosine-phosphatase</fullName>
    </recommendedName>
</protein>
<name>A0ABP0EBW0_9ASCO</name>
<dbReference type="SUPFAM" id="SSF52799">
    <property type="entry name" value="(Phosphotyrosine protein) phosphatases II"/>
    <property type="match status" value="2"/>
</dbReference>
<proteinExistence type="predicted"/>
<feature type="domain" description="Tyrosine specific protein phosphatases" evidence="5">
    <location>
        <begin position="938"/>
        <end position="1003"/>
    </location>
</feature>
<dbReference type="Proteomes" id="UP001497600">
    <property type="component" value="Chromosome C"/>
</dbReference>
<evidence type="ECO:0000256" key="1">
    <source>
        <dbReference type="ARBA" id="ARBA00022801"/>
    </source>
</evidence>
<keyword evidence="1" id="KW-0378">Hydrolase</keyword>
<dbReference type="InterPro" id="IPR029021">
    <property type="entry name" value="Prot-tyrosine_phosphatase-like"/>
</dbReference>
<dbReference type="InterPro" id="IPR000340">
    <property type="entry name" value="Dual-sp_phosphatase_cat-dom"/>
</dbReference>
<evidence type="ECO:0008006" key="8">
    <source>
        <dbReference type="Google" id="ProtNLM"/>
    </source>
</evidence>
<keyword evidence="7" id="KW-1185">Reference proteome</keyword>
<feature type="domain" description="Tyrosine-protein phosphatase" evidence="4">
    <location>
        <begin position="835"/>
        <end position="1016"/>
    </location>
</feature>
<dbReference type="InterPro" id="IPR003595">
    <property type="entry name" value="Tyr_Pase_cat"/>
</dbReference>
<dbReference type="PANTHER" id="PTHR47550">
    <property type="entry name" value="DUAL SPECIFICITY PROTEIN PHOSPHATASE PPS1"/>
    <property type="match status" value="1"/>
</dbReference>
<dbReference type="InterPro" id="IPR053239">
    <property type="entry name" value="Dual_spec_PTase"/>
</dbReference>
<dbReference type="SMART" id="SM00404">
    <property type="entry name" value="PTPc_motif"/>
    <property type="match status" value="1"/>
</dbReference>
<dbReference type="EMBL" id="OZ004255">
    <property type="protein sequence ID" value="CAK7900170.1"/>
    <property type="molecule type" value="Genomic_DNA"/>
</dbReference>
<dbReference type="PROSITE" id="PS50054">
    <property type="entry name" value="TYR_PHOSPHATASE_DUAL"/>
    <property type="match status" value="1"/>
</dbReference>
<feature type="region of interest" description="Disordered" evidence="3">
    <location>
        <begin position="780"/>
        <end position="816"/>
    </location>
</feature>
<sequence length="1053" mass="118646">MDTNSESVTVSMRSPSPVGSAIEEMASMASMAASIRLRSVVSPPDESSASSSTAMTSSNSFSVSNSNDAANAKSLQGARSSKRSSSTSNDLIYERDRFRARLHTFNNSIGVDDGCDECEVCDEVGGKTAKLMFDRDNLEPSTEAITTPISEIITMSPLEDVKYLSSLTPIPSSTESIKILPLTHKCLRDIFTWYFNQPLPATDLMFPWLHGLHRDNFAQRQFFIYQHQQQERKRSKNKPVTAQNTHHDIFTYSDISQKPEGVRFLMCVDASPKGATNCEDYPIHPILRNTVTPSEILSPIDISRVEVRELIRSLVLKIFSEEEISDELVDLFVADCLKVNHLPTFLNLDPDNGVSLRNFHIQVAKSAGFADLVVYESQHVVNEPNDDAVSDSQQLSHSSPSLTAQTDSGIKVSSSAASLCRILWLAQQNEAYIQYQKSPYNVFVLEETTDVLLKKYDSLFTVKPCNTTLPPGLLSNKHAHPSEIIQDPRVMDCFGIWDGDYQMKEGLERTRMSCASRVFKNVWVGNVWDSKLIEQMNDLEQPDAKKSTIDSTESIPKDVDSYYHPKHSLISPDHIHHNHNLVALTKTPANFRLLIHCHENASFPDLSTLSSLLFQATISSRLSPDDEPPITIDFPPSGSVGLGNCKVDNFMSIVNLCKLLYLFSSSTSKSQSVLSSLVYCSDGFTESSLIVLCYLIYATAIPLDQAMLKLHLEFGRPFYIFNSDVQILRKLEPLLIKLSPVTLGDKIIWSDMELLTNQQVSELLLNGTTGKPIRNSLRLGYIGNDDDSEDDSEDEVKSDGPEEKEKGGTSTDDKLSFFKDPSYQSTWVEDVEGSLPSRILPYLYLGSLKHANNTTLLTSLSISHIISVGEQLDWLNGYKFKARHDIEMQEFDDGNIEIYSITPKDSKSGRNTVQKVMKVKNLQDDGIDELSSSLPTILQFMEDIYQKSNGEEKILIHCRVGVSRSATVVIAEVMRRLELDLPKAYLYVRVRRLNIVIQPNLRFMYELFKWEEDMKRKKQRESKVLTTSTDLREIDWFVMCREIMRLNIRYLNG</sequence>
<dbReference type="Pfam" id="PF00782">
    <property type="entry name" value="DSPc"/>
    <property type="match status" value="1"/>
</dbReference>
<dbReference type="SMART" id="SM00195">
    <property type="entry name" value="DSPc"/>
    <property type="match status" value="1"/>
</dbReference>
<dbReference type="PROSITE" id="PS00383">
    <property type="entry name" value="TYR_PHOSPHATASE_1"/>
    <property type="match status" value="1"/>
</dbReference>
<feature type="compositionally biased region" description="Acidic residues" evidence="3">
    <location>
        <begin position="784"/>
        <end position="794"/>
    </location>
</feature>
<dbReference type="InterPro" id="IPR000387">
    <property type="entry name" value="Tyr_Pase_dom"/>
</dbReference>
<evidence type="ECO:0000259" key="4">
    <source>
        <dbReference type="PROSITE" id="PS50054"/>
    </source>
</evidence>
<evidence type="ECO:0000256" key="3">
    <source>
        <dbReference type="SAM" id="MobiDB-lite"/>
    </source>
</evidence>
<organism evidence="6 7">
    <name type="scientific">[Candida] anglica</name>
    <dbReference type="NCBI Taxonomy" id="148631"/>
    <lineage>
        <taxon>Eukaryota</taxon>
        <taxon>Fungi</taxon>
        <taxon>Dikarya</taxon>
        <taxon>Ascomycota</taxon>
        <taxon>Saccharomycotina</taxon>
        <taxon>Pichiomycetes</taxon>
        <taxon>Debaryomycetaceae</taxon>
        <taxon>Kurtzmaniella</taxon>
    </lineage>
</organism>
<dbReference type="CDD" id="cd14516">
    <property type="entry name" value="DSP_fungal_PPS1"/>
    <property type="match status" value="1"/>
</dbReference>
<feature type="region of interest" description="Disordered" evidence="3">
    <location>
        <begin position="39"/>
        <end position="66"/>
    </location>
</feature>
<reference evidence="6 7" key="1">
    <citation type="submission" date="2024-01" db="EMBL/GenBank/DDBJ databases">
        <authorList>
            <consortium name="Genoscope - CEA"/>
            <person name="William W."/>
        </authorList>
    </citation>
    <scope>NUCLEOTIDE SEQUENCE [LARGE SCALE GENOMIC DNA]</scope>
    <source>
        <strain evidence="6 7">29B2s-10</strain>
    </source>
</reference>
<evidence type="ECO:0000313" key="7">
    <source>
        <dbReference type="Proteomes" id="UP001497600"/>
    </source>
</evidence>
<feature type="compositionally biased region" description="Low complexity" evidence="3">
    <location>
        <begin position="47"/>
        <end position="66"/>
    </location>
</feature>
<evidence type="ECO:0000256" key="2">
    <source>
        <dbReference type="ARBA" id="ARBA00022912"/>
    </source>
</evidence>
<dbReference type="InterPro" id="IPR047949">
    <property type="entry name" value="PPS1_DSP"/>
</dbReference>
<keyword evidence="2" id="KW-0904">Protein phosphatase</keyword>
<evidence type="ECO:0000259" key="5">
    <source>
        <dbReference type="PROSITE" id="PS50056"/>
    </source>
</evidence>
<dbReference type="PANTHER" id="PTHR47550:SF1">
    <property type="entry name" value="DUAL SPECIFICITY PROTEIN PHOSPHATASE PPS1"/>
    <property type="match status" value="1"/>
</dbReference>
<feature type="region of interest" description="Disordered" evidence="3">
    <location>
        <begin position="385"/>
        <end position="406"/>
    </location>
</feature>
<dbReference type="Gene3D" id="3.90.190.10">
    <property type="entry name" value="Protein tyrosine phosphatase superfamily"/>
    <property type="match status" value="1"/>
</dbReference>
<accession>A0ABP0EBW0</accession>